<reference evidence="18" key="1">
    <citation type="submission" date="2017-01" db="EMBL/GenBank/DDBJ databases">
        <title>Draft genome of the species Salinivibrio costicola subsp. alcaliphilus.</title>
        <authorList>
            <person name="Lopez-Hermoso C."/>
            <person name="De La Haba R."/>
            <person name="Sanchez-Porro C."/>
            <person name="Ventosa A."/>
        </authorList>
    </citation>
    <scope>NUCLEOTIDE SEQUENCE [LARGE SCALE GENOMIC DNA]</scope>
    <source>
        <strain evidence="18">CBH448</strain>
    </source>
</reference>
<keyword evidence="18" id="KW-1185">Reference proteome</keyword>
<name>A0ABX3KRR5_SALCS</name>
<dbReference type="Gene3D" id="3.40.30.160">
    <property type="entry name" value="Collagenase ColT, N-terminal domain"/>
    <property type="match status" value="1"/>
</dbReference>
<evidence type="ECO:0000256" key="14">
    <source>
        <dbReference type="SAM" id="SignalP"/>
    </source>
</evidence>
<evidence type="ECO:0000256" key="1">
    <source>
        <dbReference type="ARBA" id="ARBA00000424"/>
    </source>
</evidence>
<evidence type="ECO:0000256" key="3">
    <source>
        <dbReference type="ARBA" id="ARBA00004613"/>
    </source>
</evidence>
<proteinExistence type="predicted"/>
<dbReference type="EC" id="3.4.24.3" evidence="4"/>
<protein>
    <recommendedName>
        <fullName evidence="4">microbial collagenase</fullName>
        <ecNumber evidence="4">3.4.24.3</ecNumber>
    </recommendedName>
</protein>
<keyword evidence="8 14" id="KW-0732">Signal</keyword>
<dbReference type="Proteomes" id="UP000189431">
    <property type="component" value="Unassembled WGS sequence"/>
</dbReference>
<feature type="signal peptide" evidence="14">
    <location>
        <begin position="1"/>
        <end position="28"/>
    </location>
</feature>
<comment type="cofactor">
    <cofactor evidence="2">
        <name>Zn(2+)</name>
        <dbReference type="ChEBI" id="CHEBI:29105"/>
    </cofactor>
</comment>
<dbReference type="Gene3D" id="1.10.390.20">
    <property type="match status" value="1"/>
</dbReference>
<dbReference type="Gene3D" id="2.60.120.380">
    <property type="match status" value="2"/>
</dbReference>
<comment type="catalytic activity">
    <reaction evidence="1">
        <text>Digestion of native collagen in the triple helical region at Xaa-|-Gly bonds. With synthetic peptides, a preference is shown for Gly at P3 and P1', Pro and Ala at P2 and P2', and hydroxyproline, Ala or Arg at P3'.</text>
        <dbReference type="EC" id="3.4.24.3"/>
    </reaction>
</comment>
<keyword evidence="5" id="KW-0964">Secreted</keyword>
<sequence>MSYEFPSRPKPLSALIALAALSSTSAWASESCEVADLAASASPIQVIANADRSCFTSWYDTQSSRYDSVYQEAFVRKVAQRLEQTVTQYQGQATQARQIANLTEYIRAAYYVRFYGDTDQADYSDKLDKALAHTIVQFLQSPFATEDGRAQTDALHGLTLMADSIKQLPQTFNLQLRLLENLNQARLQERGYVNALNNLFVAMAGHQSRQAFYDVLAADLSLIDRLYQFVIDNPQLSQTENGALLVSNTVREMGRLLMAPQPSIRARVLTHYRDLLPRFPLGGANDAVWVGLVEMVDAFAPDKMKELGLIDAKSTLATKIVPYRYQCDGPAVIRSQSMTQAQSQQACESLHQKENAFHQTVRSGYQAVADDLNDSVEVVVFDNPSDYKTYSSFLFGNSTDNGGQYLEGDPASPDNQARFIAYRNDEGKSLSIWNLEHEYVHYLDGRFNMYGDFNDVLRHGHTVWWLEGFAEYMAHGDDYAEAIHLGKEGGYSLSDVFATTYQHDVNRVYRWGYLAVRFLFEKHPEAVDALLAAGRTGQFEQWASLAKEYGEQYGPAFSQWLTTLDSSEGEPPRPDPDPDPDPEPEPEPEPEHPDVTTLSLGQTVTISGQAYSEHLYQIDLNRAATALTFSIAGQGNADLYVAKDRQAHYYDFDTTEWNQTSNETVTLNDVEPGRYTLSVTGRGDFTDVTVAVNAEGQVDPEPTPEPQPETPAGTDDLRPAQLNVASPNSISVYQRRYLYADVPEGATKAQVWVMADGDTGDLNVFAAEEYWPTQAQNQAASERPGSNQYIEIDLRNQQHLYLLLAGDGSRSQTDVRVYFQ</sequence>
<dbReference type="Pfam" id="PF01752">
    <property type="entry name" value="Peptidase_M9"/>
    <property type="match status" value="1"/>
</dbReference>
<dbReference type="PANTHER" id="PTHR13062:SF9">
    <property type="entry name" value="MICROBIAL COLLAGENASE"/>
    <property type="match status" value="1"/>
</dbReference>
<evidence type="ECO:0000256" key="13">
    <source>
        <dbReference type="SAM" id="MobiDB-lite"/>
    </source>
</evidence>
<accession>A0ABX3KRR5</accession>
<evidence type="ECO:0000313" key="18">
    <source>
        <dbReference type="Proteomes" id="UP000189431"/>
    </source>
</evidence>
<dbReference type="RefSeq" id="WP_077669368.1">
    <property type="nucleotide sequence ID" value="NZ_MUFR01000013.1"/>
</dbReference>
<keyword evidence="7" id="KW-0479">Metal-binding</keyword>
<comment type="subcellular location">
    <subcellularLocation>
        <location evidence="3">Secreted</location>
    </subcellularLocation>
</comment>
<dbReference type="PANTHER" id="PTHR13062">
    <property type="entry name" value="COLLAGENASE"/>
    <property type="match status" value="1"/>
</dbReference>
<feature type="compositionally biased region" description="Acidic residues" evidence="13">
    <location>
        <begin position="577"/>
        <end position="588"/>
    </location>
</feature>
<keyword evidence="10" id="KW-0862">Zinc</keyword>
<dbReference type="PRINTS" id="PR00931">
    <property type="entry name" value="MICOLLPTASE"/>
</dbReference>
<evidence type="ECO:0000256" key="12">
    <source>
        <dbReference type="ARBA" id="ARBA00023145"/>
    </source>
</evidence>
<feature type="region of interest" description="Disordered" evidence="13">
    <location>
        <begin position="696"/>
        <end position="717"/>
    </location>
</feature>
<keyword evidence="11" id="KW-0482">Metalloprotease</keyword>
<evidence type="ECO:0000256" key="5">
    <source>
        <dbReference type="ARBA" id="ARBA00022525"/>
    </source>
</evidence>
<evidence type="ECO:0000256" key="10">
    <source>
        <dbReference type="ARBA" id="ARBA00022833"/>
    </source>
</evidence>
<dbReference type="InterPro" id="IPR013661">
    <property type="entry name" value="Peptidase_M9_N_dom"/>
</dbReference>
<evidence type="ECO:0000256" key="6">
    <source>
        <dbReference type="ARBA" id="ARBA00022670"/>
    </source>
</evidence>
<comment type="caution">
    <text evidence="17">The sequence shown here is derived from an EMBL/GenBank/DDBJ whole genome shotgun (WGS) entry which is preliminary data.</text>
</comment>
<keyword evidence="9" id="KW-0378">Hydrolase</keyword>
<keyword evidence="12" id="KW-0865">Zymogen</keyword>
<feature type="domain" description="Peptidase M9 collagenase N-terminal" evidence="16">
    <location>
        <begin position="32"/>
        <end position="213"/>
    </location>
</feature>
<evidence type="ECO:0000256" key="11">
    <source>
        <dbReference type="ARBA" id="ARBA00023049"/>
    </source>
</evidence>
<feature type="region of interest" description="Disordered" evidence="13">
    <location>
        <begin position="563"/>
        <end position="596"/>
    </location>
</feature>
<evidence type="ECO:0000256" key="7">
    <source>
        <dbReference type="ARBA" id="ARBA00022723"/>
    </source>
</evidence>
<keyword evidence="6" id="KW-0645">Protease</keyword>
<evidence type="ECO:0000313" key="17">
    <source>
        <dbReference type="EMBL" id="OOF34342.1"/>
    </source>
</evidence>
<evidence type="ECO:0000259" key="16">
    <source>
        <dbReference type="Pfam" id="PF08453"/>
    </source>
</evidence>
<evidence type="ECO:0000256" key="2">
    <source>
        <dbReference type="ARBA" id="ARBA00001947"/>
    </source>
</evidence>
<dbReference type="InterPro" id="IPR007280">
    <property type="entry name" value="Peptidase_C_arc/bac"/>
</dbReference>
<dbReference type="EMBL" id="MUFR01000013">
    <property type="protein sequence ID" value="OOF34342.1"/>
    <property type="molecule type" value="Genomic_DNA"/>
</dbReference>
<dbReference type="Pfam" id="PF08453">
    <property type="entry name" value="Peptidase_M9_N"/>
    <property type="match status" value="1"/>
</dbReference>
<organism evidence="17 18">
    <name type="scientific">Salinivibrio costicola subsp. alcaliphilus</name>
    <dbReference type="NCBI Taxonomy" id="272773"/>
    <lineage>
        <taxon>Bacteria</taxon>
        <taxon>Pseudomonadati</taxon>
        <taxon>Pseudomonadota</taxon>
        <taxon>Gammaproteobacteria</taxon>
        <taxon>Vibrionales</taxon>
        <taxon>Vibrionaceae</taxon>
        <taxon>Salinivibrio</taxon>
    </lineage>
</organism>
<evidence type="ECO:0000259" key="15">
    <source>
        <dbReference type="Pfam" id="PF04151"/>
    </source>
</evidence>
<evidence type="ECO:0000256" key="4">
    <source>
        <dbReference type="ARBA" id="ARBA00012653"/>
    </source>
</evidence>
<gene>
    <name evidence="17" type="ORF">BZJ21_06200</name>
</gene>
<dbReference type="Pfam" id="PF04151">
    <property type="entry name" value="PPC"/>
    <property type="match status" value="1"/>
</dbReference>
<feature type="chain" id="PRO_5047426463" description="microbial collagenase" evidence="14">
    <location>
        <begin position="29"/>
        <end position="820"/>
    </location>
</feature>
<dbReference type="InterPro" id="IPR002169">
    <property type="entry name" value="Peptidase_M9A/M9B"/>
</dbReference>
<evidence type="ECO:0000256" key="8">
    <source>
        <dbReference type="ARBA" id="ARBA00022729"/>
    </source>
</evidence>
<evidence type="ECO:0000256" key="9">
    <source>
        <dbReference type="ARBA" id="ARBA00022801"/>
    </source>
</evidence>
<feature type="domain" description="Peptidase C-terminal archaeal/bacterial" evidence="15">
    <location>
        <begin position="614"/>
        <end position="681"/>
    </location>
</feature>